<comment type="caution">
    <text evidence="5">The sequence shown here is derived from an EMBL/GenBank/DDBJ whole genome shotgun (WGS) entry which is preliminary data.</text>
</comment>
<evidence type="ECO:0000313" key="6">
    <source>
        <dbReference type="Proteomes" id="UP001209553"/>
    </source>
</evidence>
<protein>
    <submittedName>
        <fullName evidence="5">ABC transporter ATP-binding protein</fullName>
    </submittedName>
</protein>
<dbReference type="InterPro" id="IPR027417">
    <property type="entry name" value="P-loop_NTPase"/>
</dbReference>
<keyword evidence="3 5" id="KW-0067">ATP-binding</keyword>
<dbReference type="PROSITE" id="PS50893">
    <property type="entry name" value="ABC_TRANSPORTER_2"/>
    <property type="match status" value="1"/>
</dbReference>
<accession>A0ABT2QPX6</accession>
<dbReference type="GO" id="GO:0005524">
    <property type="term" value="F:ATP binding"/>
    <property type="evidence" value="ECO:0007669"/>
    <property type="project" value="UniProtKB-KW"/>
</dbReference>
<keyword evidence="6" id="KW-1185">Reference proteome</keyword>
<evidence type="ECO:0000256" key="2">
    <source>
        <dbReference type="ARBA" id="ARBA00022741"/>
    </source>
</evidence>
<dbReference type="SUPFAM" id="SSF52540">
    <property type="entry name" value="P-loop containing nucleoside triphosphate hydrolases"/>
    <property type="match status" value="1"/>
</dbReference>
<organism evidence="5 6">
    <name type="scientific">Staphylococcus marylandisciuri</name>
    <dbReference type="NCBI Taxonomy" id="2981529"/>
    <lineage>
        <taxon>Bacteria</taxon>
        <taxon>Bacillati</taxon>
        <taxon>Bacillota</taxon>
        <taxon>Bacilli</taxon>
        <taxon>Bacillales</taxon>
        <taxon>Staphylococcaceae</taxon>
        <taxon>Staphylococcus</taxon>
    </lineage>
</organism>
<evidence type="ECO:0000313" key="5">
    <source>
        <dbReference type="EMBL" id="MCU5746031.1"/>
    </source>
</evidence>
<dbReference type="EMBL" id="JAOPKZ010000006">
    <property type="protein sequence ID" value="MCU5746031.1"/>
    <property type="molecule type" value="Genomic_DNA"/>
</dbReference>
<dbReference type="Proteomes" id="UP001209553">
    <property type="component" value="Unassembled WGS sequence"/>
</dbReference>
<dbReference type="PANTHER" id="PTHR42711:SF17">
    <property type="entry name" value="ABC TRANSPORTER ATP-BINDING PROTEIN"/>
    <property type="match status" value="1"/>
</dbReference>
<dbReference type="InterPro" id="IPR003593">
    <property type="entry name" value="AAA+_ATPase"/>
</dbReference>
<dbReference type="PANTHER" id="PTHR42711">
    <property type="entry name" value="ABC TRANSPORTER ATP-BINDING PROTEIN"/>
    <property type="match status" value="1"/>
</dbReference>
<proteinExistence type="predicted"/>
<evidence type="ECO:0000259" key="4">
    <source>
        <dbReference type="PROSITE" id="PS50893"/>
    </source>
</evidence>
<gene>
    <name evidence="5" type="ORF">N9R04_04760</name>
</gene>
<dbReference type="InterPro" id="IPR050763">
    <property type="entry name" value="ABC_transporter_ATP-binding"/>
</dbReference>
<evidence type="ECO:0000256" key="3">
    <source>
        <dbReference type="ARBA" id="ARBA00022840"/>
    </source>
</evidence>
<evidence type="ECO:0000256" key="1">
    <source>
        <dbReference type="ARBA" id="ARBA00022448"/>
    </source>
</evidence>
<name>A0ABT2QPX6_9STAP</name>
<feature type="domain" description="ABC transporter" evidence="4">
    <location>
        <begin position="2"/>
        <end position="222"/>
    </location>
</feature>
<keyword evidence="2" id="KW-0547">Nucleotide-binding</keyword>
<dbReference type="CDD" id="cd03230">
    <property type="entry name" value="ABC_DR_subfamily_A"/>
    <property type="match status" value="1"/>
</dbReference>
<dbReference type="SMART" id="SM00382">
    <property type="entry name" value="AAA"/>
    <property type="match status" value="1"/>
</dbReference>
<sequence length="286" mass="32603">MIRVKGLEKSFRSHQVIKGVSLDIPQHQCTALIGTNGAGKSTLINLIIGHLKPDAGNILDVNNVLAKGKIGVMFQKTSYPPLIKVKELFHLYRQIFKTHVSLKEFKNITCFNKETLDQNVKQLSGGQQRILDFALTAMGQPPLIIMDEPTSSMDVNMREHFWECIEALKRKGTTIFYTSHYIEEVERVADNVVLLERGKVRFQQSPEEVKQLQPSSEIRLPLRYSNLVANLEQVVNIKLAQVISITTDRVEEVLLQLRERKVDLNDIEIRKTSLLETLTNSEEEVK</sequence>
<keyword evidence="1" id="KW-0813">Transport</keyword>
<dbReference type="Gene3D" id="3.40.50.300">
    <property type="entry name" value="P-loop containing nucleotide triphosphate hydrolases"/>
    <property type="match status" value="1"/>
</dbReference>
<dbReference type="RefSeq" id="WP_262855462.1">
    <property type="nucleotide sequence ID" value="NZ_JAOPKZ010000006.1"/>
</dbReference>
<reference evidence="5 6" key="1">
    <citation type="journal article" date="2023" name="Int. J. Syst. Evol. Microbiol.">
        <title>Streptococcus sciuri sp. nov., Staphylococcus marylandisciuri sp. nov. and Staphylococcus americanisciuri sp. nov., isolated from faeces of eastern grey squirrel (Sciurus carolinensis).</title>
        <authorList>
            <person name="Volokhov D.V."/>
            <person name="Zagorodnyaya T.A."/>
            <person name="Furtak V.A."/>
            <person name="Nattanmai G."/>
            <person name="Randall L."/>
            <person name="Jose S."/>
            <person name="Gao Y."/>
            <person name="Eisenberg T."/>
            <person name="Delmonte P."/>
            <person name="Blom J."/>
            <person name="Mitchell K.K."/>
        </authorList>
    </citation>
    <scope>NUCLEOTIDE SEQUENCE [LARGE SCALE GENOMIC DNA]</scope>
    <source>
        <strain evidence="5 6">SQ8-PEA</strain>
    </source>
</reference>
<dbReference type="InterPro" id="IPR003439">
    <property type="entry name" value="ABC_transporter-like_ATP-bd"/>
</dbReference>
<dbReference type="Pfam" id="PF00005">
    <property type="entry name" value="ABC_tran"/>
    <property type="match status" value="1"/>
</dbReference>